<keyword evidence="1" id="KW-0479">Metal-binding</keyword>
<evidence type="ECO:0000256" key="2">
    <source>
        <dbReference type="ARBA" id="ARBA00022771"/>
    </source>
</evidence>
<evidence type="ECO:0000256" key="1">
    <source>
        <dbReference type="ARBA" id="ARBA00022723"/>
    </source>
</evidence>
<dbReference type="AlphaFoldDB" id="A0A5A7P273"/>
<evidence type="ECO:0000256" key="5">
    <source>
        <dbReference type="SAM" id="Phobius"/>
    </source>
</evidence>
<organism evidence="7 8">
    <name type="scientific">Striga asiatica</name>
    <name type="common">Asiatic witchweed</name>
    <name type="synonym">Buchnera asiatica</name>
    <dbReference type="NCBI Taxonomy" id="4170"/>
    <lineage>
        <taxon>Eukaryota</taxon>
        <taxon>Viridiplantae</taxon>
        <taxon>Streptophyta</taxon>
        <taxon>Embryophyta</taxon>
        <taxon>Tracheophyta</taxon>
        <taxon>Spermatophyta</taxon>
        <taxon>Magnoliopsida</taxon>
        <taxon>eudicotyledons</taxon>
        <taxon>Gunneridae</taxon>
        <taxon>Pentapetalae</taxon>
        <taxon>asterids</taxon>
        <taxon>lamiids</taxon>
        <taxon>Lamiales</taxon>
        <taxon>Orobanchaceae</taxon>
        <taxon>Buchnereae</taxon>
        <taxon>Striga</taxon>
    </lineage>
</organism>
<dbReference type="InterPro" id="IPR010666">
    <property type="entry name" value="Znf_GRF"/>
</dbReference>
<feature type="domain" description="GRF-type" evidence="6">
    <location>
        <begin position="6"/>
        <end position="47"/>
    </location>
</feature>
<comment type="caution">
    <text evidence="7">The sequence shown here is derived from an EMBL/GenBank/DDBJ whole genome shotgun (WGS) entry which is preliminary data.</text>
</comment>
<keyword evidence="8" id="KW-1185">Reference proteome</keyword>
<accession>A0A5A7P273</accession>
<dbReference type="OrthoDB" id="1436760at2759"/>
<dbReference type="Proteomes" id="UP000325081">
    <property type="component" value="Unassembled WGS sequence"/>
</dbReference>
<evidence type="ECO:0000259" key="6">
    <source>
        <dbReference type="PROSITE" id="PS51999"/>
    </source>
</evidence>
<dbReference type="PROSITE" id="PS51999">
    <property type="entry name" value="ZF_GRF"/>
    <property type="match status" value="1"/>
</dbReference>
<evidence type="ECO:0000256" key="3">
    <source>
        <dbReference type="ARBA" id="ARBA00022833"/>
    </source>
</evidence>
<evidence type="ECO:0000313" key="8">
    <source>
        <dbReference type="Proteomes" id="UP000325081"/>
    </source>
</evidence>
<name>A0A5A7P273_STRAF</name>
<sequence length="123" mass="13913">MEAPFCYCGQGRMILLMAKTEKNYEKYFFRCPARQEHHRCFIWADDVHHQYSSQPSQTTFWNGHGNSSQTTADSGHATEYSETAGTWTQPMTNNSGNTDSACLLLFFVLGLFCCVAILKILGL</sequence>
<gene>
    <name evidence="7" type="ORF">STAS_02611</name>
</gene>
<evidence type="ECO:0000313" key="7">
    <source>
        <dbReference type="EMBL" id="GER26936.1"/>
    </source>
</evidence>
<keyword evidence="2 4" id="KW-0863">Zinc-finger</keyword>
<feature type="transmembrane region" description="Helical" evidence="5">
    <location>
        <begin position="101"/>
        <end position="121"/>
    </location>
</feature>
<keyword evidence="5" id="KW-1133">Transmembrane helix</keyword>
<proteinExistence type="predicted"/>
<keyword evidence="5" id="KW-0472">Membrane</keyword>
<keyword evidence="3" id="KW-0862">Zinc</keyword>
<reference evidence="8" key="1">
    <citation type="journal article" date="2019" name="Curr. Biol.">
        <title>Genome Sequence of Striga asiatica Provides Insight into the Evolution of Plant Parasitism.</title>
        <authorList>
            <person name="Yoshida S."/>
            <person name="Kim S."/>
            <person name="Wafula E.K."/>
            <person name="Tanskanen J."/>
            <person name="Kim Y.M."/>
            <person name="Honaas L."/>
            <person name="Yang Z."/>
            <person name="Spallek T."/>
            <person name="Conn C.E."/>
            <person name="Ichihashi Y."/>
            <person name="Cheong K."/>
            <person name="Cui S."/>
            <person name="Der J.P."/>
            <person name="Gundlach H."/>
            <person name="Jiao Y."/>
            <person name="Hori C."/>
            <person name="Ishida J.K."/>
            <person name="Kasahara H."/>
            <person name="Kiba T."/>
            <person name="Kim M.S."/>
            <person name="Koo N."/>
            <person name="Laohavisit A."/>
            <person name="Lee Y.H."/>
            <person name="Lumba S."/>
            <person name="McCourt P."/>
            <person name="Mortimer J.C."/>
            <person name="Mutuku J.M."/>
            <person name="Nomura T."/>
            <person name="Sasaki-Sekimoto Y."/>
            <person name="Seto Y."/>
            <person name="Wang Y."/>
            <person name="Wakatake T."/>
            <person name="Sakakibara H."/>
            <person name="Demura T."/>
            <person name="Yamaguchi S."/>
            <person name="Yoneyama K."/>
            <person name="Manabe R.I."/>
            <person name="Nelson D.C."/>
            <person name="Schulman A.H."/>
            <person name="Timko M.P."/>
            <person name="dePamphilis C.W."/>
            <person name="Choi D."/>
            <person name="Shirasu K."/>
        </authorList>
    </citation>
    <scope>NUCLEOTIDE SEQUENCE [LARGE SCALE GENOMIC DNA]</scope>
    <source>
        <strain evidence="8">cv. UVA1</strain>
    </source>
</reference>
<dbReference type="Pfam" id="PF06839">
    <property type="entry name" value="Zn_ribbon_GRF"/>
    <property type="match status" value="1"/>
</dbReference>
<keyword evidence="5" id="KW-0812">Transmembrane</keyword>
<dbReference type="GO" id="GO:0008270">
    <property type="term" value="F:zinc ion binding"/>
    <property type="evidence" value="ECO:0007669"/>
    <property type="project" value="UniProtKB-KW"/>
</dbReference>
<evidence type="ECO:0000256" key="4">
    <source>
        <dbReference type="PROSITE-ProRule" id="PRU01343"/>
    </source>
</evidence>
<protein>
    <submittedName>
        <fullName evidence="7">Zinc knuckle family protein</fullName>
    </submittedName>
</protein>
<dbReference type="EMBL" id="BKCP01001336">
    <property type="protein sequence ID" value="GER26936.1"/>
    <property type="molecule type" value="Genomic_DNA"/>
</dbReference>